<dbReference type="RefSeq" id="WP_006947705.1">
    <property type="nucleotide sequence ID" value="NZ_BAJI01000007.1"/>
</dbReference>
<gene>
    <name evidence="4" type="primary">phoN</name>
    <name evidence="4" type="ORF">HMPREF0658_0068</name>
</gene>
<dbReference type="PIRSF" id="PIRSF000897">
    <property type="entry name" value="Acid_Ptase_ClsA"/>
    <property type="match status" value="1"/>
</dbReference>
<dbReference type="PRINTS" id="PR00483">
    <property type="entry name" value="BACPHPHTASE"/>
</dbReference>
<evidence type="ECO:0000313" key="4">
    <source>
        <dbReference type="EMBL" id="EFM02926.1"/>
    </source>
</evidence>
<proteinExistence type="inferred from homology"/>
<dbReference type="eggNOG" id="COG0671">
    <property type="taxonomic scope" value="Bacteria"/>
</dbReference>
<dbReference type="GO" id="GO:0003993">
    <property type="term" value="F:acid phosphatase activity"/>
    <property type="evidence" value="ECO:0007669"/>
    <property type="project" value="UniProtKB-EC"/>
</dbReference>
<dbReference type="SUPFAM" id="SSF48317">
    <property type="entry name" value="Acid phosphatase/Vanadium-dependent haloperoxidase"/>
    <property type="match status" value="1"/>
</dbReference>
<dbReference type="EC" id="3.1.3.2" evidence="1"/>
<dbReference type="EMBL" id="AEEI01000004">
    <property type="protein sequence ID" value="EFM02926.1"/>
    <property type="molecule type" value="Genomic_DNA"/>
</dbReference>
<dbReference type="Gene3D" id="1.20.144.10">
    <property type="entry name" value="Phosphatidic acid phosphatase type 2/haloperoxidase"/>
    <property type="match status" value="1"/>
</dbReference>
<comment type="caution">
    <text evidence="4">The sequence shown here is derived from an EMBL/GenBank/DDBJ whole genome shotgun (WGS) entry which is preliminary data.</text>
</comment>
<organism evidence="4 5">
    <name type="scientific">Hoylesella marshii DSM 16973 = JCM 13450</name>
    <dbReference type="NCBI Taxonomy" id="862515"/>
    <lineage>
        <taxon>Bacteria</taxon>
        <taxon>Pseudomonadati</taxon>
        <taxon>Bacteroidota</taxon>
        <taxon>Bacteroidia</taxon>
        <taxon>Bacteroidales</taxon>
        <taxon>Prevotellaceae</taxon>
        <taxon>Hoylesella</taxon>
    </lineage>
</organism>
<sequence>MKQKTFFLSLLFVFFVQVVVAQPQQKHKEYPSFLKTSDLPDGVKYLPAPPDTASIAFLNDFARYQWGKSMRTTERGEMAADDADQSPQALASQFSVAFGLTISQEKTPEIYRLIELLDSDCGNATRTVKKHYMRKRPYVQFHESTSVPADEAGHYRTGSYPSGHSATGWGIALVLSEINPARQNEILKRGFEIGESRVIAGYHYQSDVDIARLAGSAAIARLHADEAFIKQLAKAKKEFAKLQKP</sequence>
<evidence type="ECO:0000313" key="5">
    <source>
        <dbReference type="Proteomes" id="UP000004394"/>
    </source>
</evidence>
<keyword evidence="5" id="KW-1185">Reference proteome</keyword>
<dbReference type="InterPro" id="IPR001011">
    <property type="entry name" value="Acid_Pase_classA_bac"/>
</dbReference>
<dbReference type="Pfam" id="PF01569">
    <property type="entry name" value="PAP2"/>
    <property type="match status" value="1"/>
</dbReference>
<feature type="signal peptide" evidence="2">
    <location>
        <begin position="1"/>
        <end position="21"/>
    </location>
</feature>
<keyword evidence="1 4" id="KW-0378">Hydrolase</keyword>
<dbReference type="HOGENOM" id="CLU_079861_0_0_10"/>
<evidence type="ECO:0000259" key="3">
    <source>
        <dbReference type="SMART" id="SM00014"/>
    </source>
</evidence>
<dbReference type="AlphaFoldDB" id="E0NPG7"/>
<dbReference type="CDD" id="cd03397">
    <property type="entry name" value="PAP2_acid_phosphatase"/>
    <property type="match status" value="1"/>
</dbReference>
<protein>
    <recommendedName>
        <fullName evidence="1">Acid phosphatase</fullName>
        <ecNumber evidence="1">3.1.3.2</ecNumber>
    </recommendedName>
</protein>
<dbReference type="SMART" id="SM00014">
    <property type="entry name" value="acidPPc"/>
    <property type="match status" value="1"/>
</dbReference>
<dbReference type="OrthoDB" id="9805301at2"/>
<evidence type="ECO:0000256" key="2">
    <source>
        <dbReference type="SAM" id="SignalP"/>
    </source>
</evidence>
<feature type="domain" description="Phosphatidic acid phosphatase type 2/haloperoxidase" evidence="3">
    <location>
        <begin position="110"/>
        <end position="223"/>
    </location>
</feature>
<reference evidence="4" key="1">
    <citation type="submission" date="2010-07" db="EMBL/GenBank/DDBJ databases">
        <authorList>
            <person name="Muzny D."/>
            <person name="Qin X."/>
            <person name="Deng J."/>
            <person name="Jiang H."/>
            <person name="Liu Y."/>
            <person name="Qu J."/>
            <person name="Song X.-Z."/>
            <person name="Zhang L."/>
            <person name="Thornton R."/>
            <person name="Coyle M."/>
            <person name="Francisco L."/>
            <person name="Jackson L."/>
            <person name="Javaid M."/>
            <person name="Korchina V."/>
            <person name="Kovar C."/>
            <person name="Mata R."/>
            <person name="Mathew T."/>
            <person name="Ngo R."/>
            <person name="Nguyen L."/>
            <person name="Nguyen N."/>
            <person name="Okwuonu G."/>
            <person name="Ongeri F."/>
            <person name="Pham C."/>
            <person name="Simmons D."/>
            <person name="Wilczek-Boney K."/>
            <person name="Hale W."/>
            <person name="Jakkamsetti A."/>
            <person name="Pham P."/>
            <person name="Ruth R."/>
            <person name="San Lucas F."/>
            <person name="Warren J."/>
            <person name="Zhang J."/>
            <person name="Zhao Z."/>
            <person name="Zhou C."/>
            <person name="Zhu D."/>
            <person name="Lee S."/>
            <person name="Bess C."/>
            <person name="Blankenburg K."/>
            <person name="Forbes L."/>
            <person name="Fu Q."/>
            <person name="Gubbala S."/>
            <person name="Hirani K."/>
            <person name="Jayaseelan J.C."/>
            <person name="Lara F."/>
            <person name="Munidasa M."/>
            <person name="Palculict T."/>
            <person name="Patil S."/>
            <person name="Pu L.-L."/>
            <person name="Saada N."/>
            <person name="Tang L."/>
            <person name="Weissenberger G."/>
            <person name="Zhu Y."/>
            <person name="Hemphill L."/>
            <person name="Shang Y."/>
            <person name="Youmans B."/>
            <person name="Ayvaz T."/>
            <person name="Ross M."/>
            <person name="Santibanez J."/>
            <person name="Aqrawi P."/>
            <person name="Gross S."/>
            <person name="Joshi V."/>
            <person name="Fowler G."/>
            <person name="Nazareth L."/>
            <person name="Reid J."/>
            <person name="Worley K."/>
            <person name="Petrosino J."/>
            <person name="Highlander S."/>
            <person name="Gibbs R."/>
        </authorList>
    </citation>
    <scope>NUCLEOTIDE SEQUENCE [LARGE SCALE GENOMIC DNA]</scope>
    <source>
        <strain evidence="4">DSM 16973</strain>
    </source>
</reference>
<evidence type="ECO:0000256" key="1">
    <source>
        <dbReference type="PIRNR" id="PIRNR000897"/>
    </source>
</evidence>
<accession>E0NPG7</accession>
<dbReference type="InterPro" id="IPR000326">
    <property type="entry name" value="PAP2/HPO"/>
</dbReference>
<name>E0NPG7_9BACT</name>
<dbReference type="Proteomes" id="UP000004394">
    <property type="component" value="Unassembled WGS sequence"/>
</dbReference>
<keyword evidence="2" id="KW-0732">Signal</keyword>
<dbReference type="STRING" id="862515.HMPREF0658_0068"/>
<dbReference type="InterPro" id="IPR036938">
    <property type="entry name" value="PAP2/HPO_sf"/>
</dbReference>
<dbReference type="GO" id="GO:0030288">
    <property type="term" value="C:outer membrane-bounded periplasmic space"/>
    <property type="evidence" value="ECO:0007669"/>
    <property type="project" value="InterPro"/>
</dbReference>
<comment type="catalytic activity">
    <reaction evidence="1">
        <text>a phosphate monoester + H2O = an alcohol + phosphate</text>
        <dbReference type="Rhea" id="RHEA:15017"/>
        <dbReference type="ChEBI" id="CHEBI:15377"/>
        <dbReference type="ChEBI" id="CHEBI:30879"/>
        <dbReference type="ChEBI" id="CHEBI:43474"/>
        <dbReference type="ChEBI" id="CHEBI:67140"/>
        <dbReference type="EC" id="3.1.3.2"/>
    </reaction>
</comment>
<comment type="similarity">
    <text evidence="1">Belongs to the class A bacterial acid phosphatase family.</text>
</comment>
<feature type="chain" id="PRO_5003138186" description="Acid phosphatase" evidence="2">
    <location>
        <begin position="22"/>
        <end position="245"/>
    </location>
</feature>